<protein>
    <submittedName>
        <fullName evidence="2">Uncharacterized protein</fullName>
    </submittedName>
</protein>
<evidence type="ECO:0000256" key="1">
    <source>
        <dbReference type="SAM" id="MobiDB-lite"/>
    </source>
</evidence>
<feature type="region of interest" description="Disordered" evidence="1">
    <location>
        <begin position="224"/>
        <end position="245"/>
    </location>
</feature>
<organism evidence="2 3">
    <name type="scientific">Hymenobacter oligotrophus</name>
    <dbReference type="NCBI Taxonomy" id="2319843"/>
    <lineage>
        <taxon>Bacteria</taxon>
        <taxon>Pseudomonadati</taxon>
        <taxon>Bacteroidota</taxon>
        <taxon>Cytophagia</taxon>
        <taxon>Cytophagales</taxon>
        <taxon>Hymenobacteraceae</taxon>
        <taxon>Hymenobacter</taxon>
    </lineage>
</organism>
<sequence length="245" mass="27147">MPKAQQFAHSTVVLNSGDTLRGPLALHFDRDLLLLKMPDGRVRTIPAGEVRAFAVRGDGQLPATATAGLQPRAMRNGRGGRPWFGYDRARLFLVHRWTRDLPNAAGGCPAFFELMSSGPVTLYRRCTLVLRRAPWAEPSFWGVANAAGRPLNDHYYAPAEKYFLGTPDGRVLRLHRPKHDVLAYFAREANAIVAYARRHNLRFTDARQLALLVDYANSLRPHWPGSGPVARQQAAAPAPNAPTQP</sequence>
<evidence type="ECO:0000313" key="3">
    <source>
        <dbReference type="Proteomes" id="UP000262802"/>
    </source>
</evidence>
<proteinExistence type="predicted"/>
<evidence type="ECO:0000313" key="2">
    <source>
        <dbReference type="EMBL" id="AYA37274.1"/>
    </source>
</evidence>
<reference evidence="2 3" key="1">
    <citation type="submission" date="2018-09" db="EMBL/GenBank/DDBJ databases">
        <title>Hymenobacter medium sp. nov., isolated from R2A medium.</title>
        <authorList>
            <person name="Yingchao G."/>
        </authorList>
    </citation>
    <scope>NUCLEOTIDE SEQUENCE [LARGE SCALE GENOMIC DNA]</scope>
    <source>
        <strain evidence="3">sh-6</strain>
    </source>
</reference>
<dbReference type="EMBL" id="CP032317">
    <property type="protein sequence ID" value="AYA37274.1"/>
    <property type="molecule type" value="Genomic_DNA"/>
</dbReference>
<dbReference type="AlphaFoldDB" id="A0A3B7QZH7"/>
<dbReference type="OrthoDB" id="878746at2"/>
<keyword evidence="3" id="KW-1185">Reference proteome</keyword>
<feature type="compositionally biased region" description="Low complexity" evidence="1">
    <location>
        <begin position="228"/>
        <end position="238"/>
    </location>
</feature>
<gene>
    <name evidence="2" type="ORF">D3Y59_09550</name>
</gene>
<name>A0A3B7QZH7_9BACT</name>
<dbReference type="Proteomes" id="UP000262802">
    <property type="component" value="Chromosome"/>
</dbReference>
<dbReference type="KEGG" id="hyh:D3Y59_09550"/>
<accession>A0A3B7QZH7</accession>
<dbReference type="RefSeq" id="WP_119444848.1">
    <property type="nucleotide sequence ID" value="NZ_CP032317.1"/>
</dbReference>